<dbReference type="Proteomes" id="UP000717515">
    <property type="component" value="Unassembled WGS sequence"/>
</dbReference>
<comment type="caution">
    <text evidence="1">The sequence shown here is derived from an EMBL/GenBank/DDBJ whole genome shotgun (WGS) entry which is preliminary data.</text>
</comment>
<reference evidence="1" key="1">
    <citation type="submission" date="2021-07" db="EMBL/GenBank/DDBJ databases">
        <title>Draft genome of Mortierella alpina, strain LL118, isolated from an aspen leaf litter sample.</title>
        <authorList>
            <person name="Yang S."/>
            <person name="Vinatzer B.A."/>
        </authorList>
    </citation>
    <scope>NUCLEOTIDE SEQUENCE</scope>
    <source>
        <strain evidence="1">LL118</strain>
    </source>
</reference>
<evidence type="ECO:0000313" key="1">
    <source>
        <dbReference type="EMBL" id="KAG9324569.1"/>
    </source>
</evidence>
<proteinExistence type="predicted"/>
<name>A0A9P8A934_MORAP</name>
<sequence length="126" mass="14854">MEKILKLRFFRFELMKQLIAVKLEPHEDSITYENRLQQLVKLSRADREGTERFTVSVVAESPPDGRYERVKAHFGSEDSIRTVRDIIQLVRKPLEHFQDGRRIEQSGFGGIFDRLNQKSNHKTRGR</sequence>
<protein>
    <submittedName>
        <fullName evidence="1">Uncharacterized protein</fullName>
    </submittedName>
</protein>
<dbReference type="AlphaFoldDB" id="A0A9P8A934"/>
<evidence type="ECO:0000313" key="2">
    <source>
        <dbReference type="Proteomes" id="UP000717515"/>
    </source>
</evidence>
<dbReference type="EMBL" id="JAIFTL010000063">
    <property type="protein sequence ID" value="KAG9324569.1"/>
    <property type="molecule type" value="Genomic_DNA"/>
</dbReference>
<organism evidence="1 2">
    <name type="scientific">Mortierella alpina</name>
    <name type="common">Oleaginous fungus</name>
    <name type="synonym">Mortierella renispora</name>
    <dbReference type="NCBI Taxonomy" id="64518"/>
    <lineage>
        <taxon>Eukaryota</taxon>
        <taxon>Fungi</taxon>
        <taxon>Fungi incertae sedis</taxon>
        <taxon>Mucoromycota</taxon>
        <taxon>Mortierellomycotina</taxon>
        <taxon>Mortierellomycetes</taxon>
        <taxon>Mortierellales</taxon>
        <taxon>Mortierellaceae</taxon>
        <taxon>Mortierella</taxon>
    </lineage>
</organism>
<gene>
    <name evidence="1" type="ORF">KVV02_005102</name>
</gene>
<accession>A0A9P8A934</accession>